<name>A0ABQ0ZJG4_9BACT</name>
<proteinExistence type="predicted"/>
<evidence type="ECO:0000313" key="2">
    <source>
        <dbReference type="Proteomes" id="UP000396862"/>
    </source>
</evidence>
<gene>
    <name evidence="1" type="ORF">JCM18694_18530</name>
</gene>
<sequence>MVGIFCTEDRKENKKMDSTIRKNKIIDALKLELRWHPEARLADLYKNFFQDRYGPGHLVEDVDRAYDYLEREVREAKQFDVPDLLPLGYRQQFFRVNLKLLKEDVIPIEVFFPLFLESAQSVNPPEITEWRAEWNDILEIIREITPALNNFAEDEKALEDQLQKENYVGHHSQVYEKLYHPHYRLLDFSRANFLKKRYL</sequence>
<organism evidence="1 2">
    <name type="scientific">Prolixibacter denitrificans</name>
    <dbReference type="NCBI Taxonomy" id="1541063"/>
    <lineage>
        <taxon>Bacteria</taxon>
        <taxon>Pseudomonadati</taxon>
        <taxon>Bacteroidota</taxon>
        <taxon>Bacteroidia</taxon>
        <taxon>Marinilabiliales</taxon>
        <taxon>Prolixibacteraceae</taxon>
        <taxon>Prolixibacter</taxon>
    </lineage>
</organism>
<protein>
    <submittedName>
        <fullName evidence="1">Uncharacterized protein</fullName>
    </submittedName>
</protein>
<evidence type="ECO:0000313" key="1">
    <source>
        <dbReference type="EMBL" id="GET21607.1"/>
    </source>
</evidence>
<keyword evidence="2" id="KW-1185">Reference proteome</keyword>
<dbReference type="EMBL" id="BLAU01000001">
    <property type="protein sequence ID" value="GET21607.1"/>
    <property type="molecule type" value="Genomic_DNA"/>
</dbReference>
<comment type="caution">
    <text evidence="1">The sequence shown here is derived from an EMBL/GenBank/DDBJ whole genome shotgun (WGS) entry which is preliminary data.</text>
</comment>
<dbReference type="Proteomes" id="UP000396862">
    <property type="component" value="Unassembled WGS sequence"/>
</dbReference>
<reference evidence="1 2" key="1">
    <citation type="submission" date="2019-10" db="EMBL/GenBank/DDBJ databases">
        <title>Prolixibacter strains distinguished by the presence of nitrate reductase genes were adept at nitrate-dependent anaerobic corrosion of metallic iron and carbon steel.</title>
        <authorList>
            <person name="Iino T."/>
            <person name="Shono N."/>
            <person name="Ito K."/>
            <person name="Nakamura R."/>
            <person name="Sueoka K."/>
            <person name="Harayama S."/>
            <person name="Ohkuma M."/>
        </authorList>
    </citation>
    <scope>NUCLEOTIDE SEQUENCE [LARGE SCALE GENOMIC DNA]</scope>
    <source>
        <strain evidence="1 2">MIC1-1</strain>
    </source>
</reference>
<accession>A0ABQ0ZJG4</accession>